<feature type="coiled-coil region" evidence="1">
    <location>
        <begin position="428"/>
        <end position="523"/>
    </location>
</feature>
<dbReference type="OrthoDB" id="6344460at2759"/>
<organism evidence="4 5">
    <name type="scientific">Stentor coeruleus</name>
    <dbReference type="NCBI Taxonomy" id="5963"/>
    <lineage>
        <taxon>Eukaryota</taxon>
        <taxon>Sar</taxon>
        <taxon>Alveolata</taxon>
        <taxon>Ciliophora</taxon>
        <taxon>Postciliodesmatophora</taxon>
        <taxon>Heterotrichea</taxon>
        <taxon>Heterotrichida</taxon>
        <taxon>Stentoridae</taxon>
        <taxon>Stentor</taxon>
    </lineage>
</organism>
<keyword evidence="5" id="KW-1185">Reference proteome</keyword>
<dbReference type="PANTHER" id="PTHR21715">
    <property type="entry name" value="RH04127P"/>
    <property type="match status" value="1"/>
</dbReference>
<protein>
    <recommendedName>
        <fullName evidence="3">WW domain-containing protein</fullName>
    </recommendedName>
</protein>
<evidence type="ECO:0000256" key="1">
    <source>
        <dbReference type="SAM" id="Coils"/>
    </source>
</evidence>
<evidence type="ECO:0000259" key="3">
    <source>
        <dbReference type="PROSITE" id="PS50020"/>
    </source>
</evidence>
<gene>
    <name evidence="4" type="ORF">SteCoe_32170</name>
</gene>
<name>A0A1R2AZP0_9CILI</name>
<evidence type="ECO:0000313" key="4">
    <source>
        <dbReference type="EMBL" id="OMJ69972.1"/>
    </source>
</evidence>
<dbReference type="Pfam" id="PF00397">
    <property type="entry name" value="WW"/>
    <property type="match status" value="1"/>
</dbReference>
<dbReference type="InterPro" id="IPR001202">
    <property type="entry name" value="WW_dom"/>
</dbReference>
<dbReference type="InterPro" id="IPR053233">
    <property type="entry name" value="ABRA-related"/>
</dbReference>
<dbReference type="SMART" id="SM00456">
    <property type="entry name" value="WW"/>
    <property type="match status" value="1"/>
</dbReference>
<evidence type="ECO:0000313" key="5">
    <source>
        <dbReference type="Proteomes" id="UP000187209"/>
    </source>
</evidence>
<feature type="region of interest" description="Disordered" evidence="2">
    <location>
        <begin position="100"/>
        <end position="137"/>
    </location>
</feature>
<proteinExistence type="predicted"/>
<keyword evidence="1" id="KW-0175">Coiled coil</keyword>
<comment type="caution">
    <text evidence="4">The sequence shown here is derived from an EMBL/GenBank/DDBJ whole genome shotgun (WGS) entry which is preliminary data.</text>
</comment>
<dbReference type="Gene3D" id="3.30.1470.10">
    <property type="entry name" value="Photosystem I PsaD, reaction center subunit II"/>
    <property type="match status" value="1"/>
</dbReference>
<dbReference type="EMBL" id="MPUH01001138">
    <property type="protein sequence ID" value="OMJ69972.1"/>
    <property type="molecule type" value="Genomic_DNA"/>
</dbReference>
<accession>A0A1R2AZP0</accession>
<dbReference type="Proteomes" id="UP000187209">
    <property type="component" value="Unassembled WGS sequence"/>
</dbReference>
<feature type="compositionally biased region" description="Basic and acidic residues" evidence="2">
    <location>
        <begin position="100"/>
        <end position="109"/>
    </location>
</feature>
<sequence>MNYLKMEESIVLEEDIDPNYVPTEEEFLEYAESLGLELPEDNDLLYLAREGLKARLPKEWKPCQARDEQIFYFNFETGESVWEHPCDTLYRKKAKEAKDAKKLRQDKSKIKPLQHSKKANNPLSISPVLEQAAENPEFNKRKKELEEEFNKFSEQLKKEYADKKTEQKRSFENEIEEAKEKLKKASQEKDELNMKTIKTKLEQARSNLKRQFDKDEQDALNRLNKEFQGKIDELNNSYYKRVEESKLMIVQVVQNETEELSANAKKNMITELDMMKKELQFYKQGVETEIQLKNSLTQKHISKLSELKNLYQENFEKEKKVIEKDTERQLKSIRQEENGELSIEDRALLYNLEKELSSNLNKELQVIHSENLVRITREKEKIVEQNRNKQERLRADNETRLKEDLISAESELKLQLTEALREARIRKEAEIAKELKEYEEKILKQVENEEQQAEIRKKTINMRDDEKKTELDSKIRGLQREIANLDHQIYIQSSELVKLKDEEAKLRTEIQRAEIEAEDLIGHEGIIEGVVIADLEKQLEEKEGELQIISNPENDRIGYLEKEVHELKKIIIQQPQDRDEIEKMRLALLAEKEELKKIQSHLKLDREKWNREMHDYKSNPSDRKRSELYNIKRIIEKNIQKHNTRVKELKQAEEMLKFNNYNPEASEDEELVLEIWRNAECRPTQTVQYTRQPWQNHNLHVYQRQVNKWCKSREYMKDVMTRHGSWLNNMKEQLNRVMSTPYTFKTFH</sequence>
<dbReference type="CDD" id="cd00201">
    <property type="entry name" value="WW"/>
    <property type="match status" value="1"/>
</dbReference>
<dbReference type="InterPro" id="IPR036020">
    <property type="entry name" value="WW_dom_sf"/>
</dbReference>
<feature type="domain" description="WW" evidence="3">
    <location>
        <begin position="54"/>
        <end position="87"/>
    </location>
</feature>
<dbReference type="AlphaFoldDB" id="A0A1R2AZP0"/>
<dbReference type="SUPFAM" id="SSF51045">
    <property type="entry name" value="WW domain"/>
    <property type="match status" value="1"/>
</dbReference>
<evidence type="ECO:0000256" key="2">
    <source>
        <dbReference type="SAM" id="MobiDB-lite"/>
    </source>
</evidence>
<dbReference type="PROSITE" id="PS50020">
    <property type="entry name" value="WW_DOMAIN_2"/>
    <property type="match status" value="1"/>
</dbReference>
<reference evidence="4 5" key="1">
    <citation type="submission" date="2016-11" db="EMBL/GenBank/DDBJ databases">
        <title>The macronuclear genome of Stentor coeruleus: a giant cell with tiny introns.</title>
        <authorList>
            <person name="Slabodnick M."/>
            <person name="Ruby J.G."/>
            <person name="Reiff S.B."/>
            <person name="Swart E.C."/>
            <person name="Gosai S."/>
            <person name="Prabakaran S."/>
            <person name="Witkowska E."/>
            <person name="Larue G.E."/>
            <person name="Fisher S."/>
            <person name="Freeman R.M."/>
            <person name="Gunawardena J."/>
            <person name="Chu W."/>
            <person name="Stover N.A."/>
            <person name="Gregory B.D."/>
            <person name="Nowacki M."/>
            <person name="Derisi J."/>
            <person name="Roy S.W."/>
            <person name="Marshall W.F."/>
            <person name="Sood P."/>
        </authorList>
    </citation>
    <scope>NUCLEOTIDE SEQUENCE [LARGE SCALE GENOMIC DNA]</scope>
    <source>
        <strain evidence="4">WM001</strain>
    </source>
</reference>
<dbReference type="PANTHER" id="PTHR21715:SF0">
    <property type="entry name" value="RH04127P"/>
    <property type="match status" value="1"/>
</dbReference>